<dbReference type="PANTHER" id="PTHR12848:SF16">
    <property type="entry name" value="REGULATORY-ASSOCIATED PROTEIN OF MTOR"/>
    <property type="match status" value="1"/>
</dbReference>
<dbReference type="Pfam" id="PF00400">
    <property type="entry name" value="WD40"/>
    <property type="match status" value="1"/>
</dbReference>
<dbReference type="GO" id="GO:0071230">
    <property type="term" value="P:cellular response to amino acid stimulus"/>
    <property type="evidence" value="ECO:0007669"/>
    <property type="project" value="TreeGrafter"/>
</dbReference>
<dbReference type="PRINTS" id="PR01547">
    <property type="entry name" value="YEAST176DUF"/>
</dbReference>
<dbReference type="SUPFAM" id="SSF48371">
    <property type="entry name" value="ARM repeat"/>
    <property type="match status" value="1"/>
</dbReference>
<dbReference type="Gene3D" id="2.130.10.10">
    <property type="entry name" value="YVTN repeat-like/Quinoprotein amine dehydrogenase"/>
    <property type="match status" value="2"/>
</dbReference>
<dbReference type="GO" id="GO:0030307">
    <property type="term" value="P:positive regulation of cell growth"/>
    <property type="evidence" value="ECO:0007669"/>
    <property type="project" value="TreeGrafter"/>
</dbReference>
<feature type="compositionally biased region" description="Low complexity" evidence="5">
    <location>
        <begin position="819"/>
        <end position="833"/>
    </location>
</feature>
<dbReference type="GO" id="GO:0010506">
    <property type="term" value="P:regulation of autophagy"/>
    <property type="evidence" value="ECO:0007669"/>
    <property type="project" value="TreeGrafter"/>
</dbReference>
<evidence type="ECO:0000313" key="8">
    <source>
        <dbReference type="Proteomes" id="UP001165080"/>
    </source>
</evidence>
<dbReference type="Proteomes" id="UP001165080">
    <property type="component" value="Unassembled WGS sequence"/>
</dbReference>
<dbReference type="OrthoDB" id="10262360at2759"/>
<feature type="region of interest" description="Disordered" evidence="5">
    <location>
        <begin position="921"/>
        <end position="998"/>
    </location>
</feature>
<comment type="caution">
    <text evidence="7">The sequence shown here is derived from an EMBL/GenBank/DDBJ whole genome shotgun (WGS) entry which is preliminary data.</text>
</comment>
<dbReference type="InterPro" id="IPR029347">
    <property type="entry name" value="Raptor_N"/>
</dbReference>
<dbReference type="InterPro" id="IPR004083">
    <property type="entry name" value="Raptor"/>
</dbReference>
<evidence type="ECO:0000256" key="5">
    <source>
        <dbReference type="SAM" id="MobiDB-lite"/>
    </source>
</evidence>
<dbReference type="EMBL" id="BRXU01000010">
    <property type="protein sequence ID" value="GLC54292.1"/>
    <property type="molecule type" value="Genomic_DNA"/>
</dbReference>
<evidence type="ECO:0000259" key="6">
    <source>
        <dbReference type="SMART" id="SM01302"/>
    </source>
</evidence>
<feature type="repeat" description="WD" evidence="4">
    <location>
        <begin position="1226"/>
        <end position="1242"/>
    </location>
</feature>
<dbReference type="InterPro" id="IPR036322">
    <property type="entry name" value="WD40_repeat_dom_sf"/>
</dbReference>
<sequence length="1565" mass="166255">MDDGLGEDAAGANDSLASGLADELSRRLTNSDPVPPPPQAENGEPLKPPPRILCEERHDGTTDDADLRAVDHGLVSKWRQKEKLKTLHVALVLCLNIGVDPPDVIKISPCARLECWVDPMSAQPAKALEHIGKNLQAQYERLQSRGKYKMHLDPTVEDVKKLCLSCRRNAKNERVLFHYNGHGVPRPTANGEIWVFNSRYTQYIPLSIYELQSWLGTPSIYVLDCSAAGLIINAIRQLMDQRSNDALRGMAGMYAGGSGGAPDHLKEIIVLGACGAAEQLPQNPDLPADVFTACLTTPIKVALRWFCSRSLMRHDGLTKDLIDRIPGKQTDRKTPLGELNWIFTAITDTIAWNVLPRPLFQKLFRSDLLVASLFRNFLLAERIMTAAGCTPVSYPRLPPTHQHPMWQAWDLAAEMCLVQLPTLSSDQQAEFTPSTFFSEQLTAFELWLAHGSRDKKPPEQLPIVLQVLLSQVHRLRALVLLGRFLDMGPWAVELALSVGIFPYVLKLLQTTSSDLRSTLVFIWAKVLALDRSCQADLVKDSGHLYFIRYLDSVDGHIDLYSRAQAAFVLSVICDGHPKGQALCAHSQLLAVLLRWLRSLAPVNITYGPPGHPLLLRWLCLCIGKLCEDIPEFSLHAIREGAADILVQLLTSPLPEIRAAAIFGLACLIHSCPDPNDPSHPAHAAGHLHHGGGPGGPGNPLTPLPDHPVLTLTPSEDRLPAERLIAGAVTQVVYDPAVLVRAELAVLFARFVRGHGAAVREAMAVQQRRLEEAVAQARAAAGLSGDDGGSGYRPRSSPGHAQEGTPSAPPGGKGAGGGAAPQDGAGAAPAQQQQQQQQVLYSKIAEAITMLALDPAPKVARYGRDVLRIAQYELSFAATGGAYGAANGSLSPRRGDTTVGSFAAKLKPRSWRSSFTIAGLPNLSRISTDPHDPHHAGSASSSYNPSTSVPGAPAVGGASSGPPAAMMRRMPAAGGSGGAAASAATSTSASPPSPGRDVALAYSRHPYTLRTVNDPQLMGPGAGGSSVGGLSDYEQTHHGGHHSYADTRAHGGSGLAGAMLSGGQDAALAGGALPVGQPPVPVPRSLIYGLSCEYFSRPMLEPQSSAWRESDGAKLCPWTAPVDPERKARRRAMMEVATTISKAMRAPKLREQLHSIESGPEPVSALTFHPYHQVLVSADVRGMLKAHTYPDNKLLNHFHVTNGAPQAESRTSLPSRVVFLRHINEADGPLLMAGSADGAVRVWRSYLNQGEHRMATALQAVSIHLVPTLSFPTVYNWSPSACHLFASGGKQPDFIYVWDLLREHCHSVLPLNGATLGAGAGLPGGVVPPGVAWPAGSVSGGPGAPGGTGAGVEQLLLSVLDPNLLVPVCTDGTIRIFDLRAPAAPRMVLQPLGRSALAGTVLEPGGRQGMVVVAGEKGEMRWIDLRGGTGGTAAAVTASEEAHGGGVGALMDSAHTYKTVQAHTKGGVCALAGHTLAPLLATGTTSQVVKIWTDDGDVVGTLRPGNSSNLLAPHKVGPITAMAFHPYQPVLAAAGIDHCTVYELYDPSATDRAAAAQRAERTSSAF</sequence>
<comment type="similarity">
    <text evidence="1">Belongs to the WD repeat RAPTOR family.</text>
</comment>
<feature type="region of interest" description="Disordered" evidence="5">
    <location>
        <begin position="1010"/>
        <end position="1040"/>
    </location>
</feature>
<dbReference type="GO" id="GO:0030674">
    <property type="term" value="F:protein-macromolecule adaptor activity"/>
    <property type="evidence" value="ECO:0007669"/>
    <property type="project" value="TreeGrafter"/>
</dbReference>
<dbReference type="GO" id="GO:0031931">
    <property type="term" value="C:TORC1 complex"/>
    <property type="evidence" value="ECO:0007669"/>
    <property type="project" value="InterPro"/>
</dbReference>
<evidence type="ECO:0000256" key="3">
    <source>
        <dbReference type="ARBA" id="ARBA00022737"/>
    </source>
</evidence>
<dbReference type="SMART" id="SM01302">
    <property type="entry name" value="Raptor_N"/>
    <property type="match status" value="1"/>
</dbReference>
<feature type="region of interest" description="Disordered" evidence="5">
    <location>
        <begin position="678"/>
        <end position="708"/>
    </location>
</feature>
<evidence type="ECO:0000256" key="4">
    <source>
        <dbReference type="PROSITE-ProRule" id="PRU00221"/>
    </source>
</evidence>
<name>A0A9W6BMJ3_9CHLO</name>
<dbReference type="SMART" id="SM00320">
    <property type="entry name" value="WD40"/>
    <property type="match status" value="4"/>
</dbReference>
<dbReference type="InterPro" id="IPR016024">
    <property type="entry name" value="ARM-type_fold"/>
</dbReference>
<evidence type="ECO:0000313" key="7">
    <source>
        <dbReference type="EMBL" id="GLC54292.1"/>
    </source>
</evidence>
<proteinExistence type="inferred from homology"/>
<dbReference type="InterPro" id="IPR001680">
    <property type="entry name" value="WD40_rpt"/>
</dbReference>
<evidence type="ECO:0000256" key="2">
    <source>
        <dbReference type="ARBA" id="ARBA00022574"/>
    </source>
</evidence>
<dbReference type="InterPro" id="IPR011989">
    <property type="entry name" value="ARM-like"/>
</dbReference>
<dbReference type="GO" id="GO:0009267">
    <property type="term" value="P:cellular response to starvation"/>
    <property type="evidence" value="ECO:0007669"/>
    <property type="project" value="TreeGrafter"/>
</dbReference>
<dbReference type="PROSITE" id="PS50082">
    <property type="entry name" value="WD_REPEATS_2"/>
    <property type="match status" value="1"/>
</dbReference>
<feature type="region of interest" description="Disordered" evidence="5">
    <location>
        <begin position="779"/>
        <end position="833"/>
    </location>
</feature>
<protein>
    <recommendedName>
        <fullName evidence="6">Raptor N-terminal CASPase-like domain-containing protein</fullName>
    </recommendedName>
</protein>
<feature type="region of interest" description="Disordered" evidence="5">
    <location>
        <begin position="1"/>
        <end position="57"/>
    </location>
</feature>
<organism evidence="7 8">
    <name type="scientific">Pleodorina starrii</name>
    <dbReference type="NCBI Taxonomy" id="330485"/>
    <lineage>
        <taxon>Eukaryota</taxon>
        <taxon>Viridiplantae</taxon>
        <taxon>Chlorophyta</taxon>
        <taxon>core chlorophytes</taxon>
        <taxon>Chlorophyceae</taxon>
        <taxon>CS clade</taxon>
        <taxon>Chlamydomonadales</taxon>
        <taxon>Volvocaceae</taxon>
        <taxon>Pleodorina</taxon>
    </lineage>
</organism>
<reference evidence="7 8" key="1">
    <citation type="journal article" date="2023" name="Commun. Biol.">
        <title>Reorganization of the ancestral sex-determining regions during the evolution of trioecy in Pleodorina starrii.</title>
        <authorList>
            <person name="Takahashi K."/>
            <person name="Suzuki S."/>
            <person name="Kawai-Toyooka H."/>
            <person name="Yamamoto K."/>
            <person name="Hamaji T."/>
            <person name="Ootsuki R."/>
            <person name="Yamaguchi H."/>
            <person name="Kawachi M."/>
            <person name="Higashiyama T."/>
            <person name="Nozaki H."/>
        </authorList>
    </citation>
    <scope>NUCLEOTIDE SEQUENCE [LARGE SCALE GENOMIC DNA]</scope>
    <source>
        <strain evidence="7 8">NIES-4479</strain>
    </source>
</reference>
<dbReference type="PANTHER" id="PTHR12848">
    <property type="entry name" value="REGULATORY-ASSOCIATED PROTEIN OF MTOR"/>
    <property type="match status" value="1"/>
</dbReference>
<dbReference type="Pfam" id="PF14538">
    <property type="entry name" value="Raptor_N"/>
    <property type="match status" value="1"/>
</dbReference>
<keyword evidence="8" id="KW-1185">Reference proteome</keyword>
<feature type="domain" description="Raptor N-terminal CASPase-like" evidence="6">
    <location>
        <begin position="83"/>
        <end position="236"/>
    </location>
</feature>
<dbReference type="GO" id="GO:0031929">
    <property type="term" value="P:TOR signaling"/>
    <property type="evidence" value="ECO:0007669"/>
    <property type="project" value="InterPro"/>
</dbReference>
<feature type="compositionally biased region" description="Polar residues" evidence="5">
    <location>
        <begin position="937"/>
        <end position="946"/>
    </location>
</feature>
<evidence type="ECO:0000256" key="1">
    <source>
        <dbReference type="ARBA" id="ARBA00009257"/>
    </source>
</evidence>
<dbReference type="GO" id="GO:0005737">
    <property type="term" value="C:cytoplasm"/>
    <property type="evidence" value="ECO:0007669"/>
    <property type="project" value="TreeGrafter"/>
</dbReference>
<dbReference type="InterPro" id="IPR015943">
    <property type="entry name" value="WD40/YVTN_repeat-like_dom_sf"/>
</dbReference>
<accession>A0A9W6BMJ3</accession>
<dbReference type="Gene3D" id="1.25.10.10">
    <property type="entry name" value="Leucine-rich Repeat Variant"/>
    <property type="match status" value="1"/>
</dbReference>
<keyword evidence="2 4" id="KW-0853">WD repeat</keyword>
<keyword evidence="3" id="KW-0677">Repeat</keyword>
<feature type="compositionally biased region" description="Low complexity" evidence="5">
    <location>
        <begin position="947"/>
        <end position="989"/>
    </location>
</feature>
<dbReference type="SUPFAM" id="SSF50978">
    <property type="entry name" value="WD40 repeat-like"/>
    <property type="match status" value="1"/>
</dbReference>
<gene>
    <name evidence="7" type="primary">PLEST012124</name>
    <name evidence="7" type="ORF">PLESTB_000847500</name>
</gene>